<keyword evidence="1" id="KW-0813">Transport</keyword>
<dbReference type="EMBL" id="GG693859">
    <property type="protein sequence ID" value="EES53578.1"/>
    <property type="molecule type" value="Genomic_DNA"/>
</dbReference>
<dbReference type="GO" id="GO:0046872">
    <property type="term" value="F:metal ion binding"/>
    <property type="evidence" value="ECO:0007669"/>
    <property type="project" value="UniProtKB-KW"/>
</dbReference>
<keyword evidence="7" id="KW-1185">Reference proteome</keyword>
<keyword evidence="3" id="KW-0479">Metal-binding</keyword>
<evidence type="ECO:0000313" key="6">
    <source>
        <dbReference type="EMBL" id="EES53578.1"/>
    </source>
</evidence>
<protein>
    <submittedName>
        <fullName evidence="6">Probable Cytochrome c, NapC/NirT family</fullName>
    </submittedName>
</protein>
<keyword evidence="5" id="KW-0408">Iron</keyword>
<dbReference type="InterPro" id="IPR038266">
    <property type="entry name" value="NapC/NirT_cytc_sf"/>
</dbReference>
<reference evidence="6 7" key="1">
    <citation type="journal article" date="2009" name="Appl. Environ. Microbiol.">
        <title>Community genomic and proteomic analyses of chemoautotrophic iron-oxidizing "Leptospirillum rubarum" (Group II) and "Leptospirillum ferrodiazotrophum" (Group III) bacteria in acid mine drainage biofilms.</title>
        <authorList>
            <person name="Goltsman D.S."/>
            <person name="Denef V.J."/>
            <person name="Singer S.W."/>
            <person name="VerBerkmoes N.C."/>
            <person name="Lefsrud M."/>
            <person name="Mueller R.S."/>
            <person name="Dick G.J."/>
            <person name="Sun C.L."/>
            <person name="Wheeler K.E."/>
            <person name="Zemla A."/>
            <person name="Baker B.J."/>
            <person name="Hauser L."/>
            <person name="Land M."/>
            <person name="Shah M.B."/>
            <person name="Thelen M.P."/>
            <person name="Hettich R.L."/>
            <person name="Banfield J.F."/>
        </authorList>
    </citation>
    <scope>NUCLEOTIDE SEQUENCE [LARGE SCALE GENOMIC DNA]</scope>
</reference>
<dbReference type="Proteomes" id="UP000009374">
    <property type="component" value="Unassembled WGS sequence"/>
</dbReference>
<dbReference type="AlphaFoldDB" id="C6HUW7"/>
<evidence type="ECO:0000256" key="1">
    <source>
        <dbReference type="ARBA" id="ARBA00022448"/>
    </source>
</evidence>
<evidence type="ECO:0000256" key="2">
    <source>
        <dbReference type="ARBA" id="ARBA00022617"/>
    </source>
</evidence>
<proteinExistence type="predicted"/>
<dbReference type="Gene3D" id="1.10.3820.10">
    <property type="entry name" value="Di-heme elbow motif domain"/>
    <property type="match status" value="1"/>
</dbReference>
<accession>C6HUW7</accession>
<dbReference type="InterPro" id="IPR036280">
    <property type="entry name" value="Multihaem_cyt_sf"/>
</dbReference>
<gene>
    <name evidence="6" type="ORF">UBAL3_74420035</name>
</gene>
<evidence type="ECO:0000313" key="7">
    <source>
        <dbReference type="Proteomes" id="UP000009374"/>
    </source>
</evidence>
<keyword evidence="4" id="KW-0249">Electron transport</keyword>
<dbReference type="SUPFAM" id="SSF48695">
    <property type="entry name" value="Multiheme cytochromes"/>
    <property type="match status" value="1"/>
</dbReference>
<sequence length="166" mass="18110">MRTPGKRGGMVGGIFLLLVVGVALSAGGRLLEDRPGFCLSCHEMAFYGKTWQSSGAALHHGRCIDCHSGPGVGGAVSAQMTGLIELGRHFFGHPSPARSYRPGGVPNANCLKCHVRGYARLAHRNFSVAGRECAVCHNHFDDRDFSGEVPLSMRHYERYVLTRRHH</sequence>
<evidence type="ECO:0000256" key="4">
    <source>
        <dbReference type="ARBA" id="ARBA00022982"/>
    </source>
</evidence>
<evidence type="ECO:0000256" key="5">
    <source>
        <dbReference type="ARBA" id="ARBA00023004"/>
    </source>
</evidence>
<organism evidence="6 7">
    <name type="scientific">Leptospirillum ferrodiazotrophum</name>
    <dbReference type="NCBI Taxonomy" id="412449"/>
    <lineage>
        <taxon>Bacteria</taxon>
        <taxon>Pseudomonadati</taxon>
        <taxon>Nitrospirota</taxon>
        <taxon>Nitrospiria</taxon>
        <taxon>Nitrospirales</taxon>
        <taxon>Nitrospiraceae</taxon>
        <taxon>Leptospirillum</taxon>
    </lineage>
</organism>
<name>C6HUW7_9BACT</name>
<evidence type="ECO:0000256" key="3">
    <source>
        <dbReference type="ARBA" id="ARBA00022723"/>
    </source>
</evidence>
<keyword evidence="2" id="KW-0349">Heme</keyword>